<reference evidence="1" key="1">
    <citation type="submission" date="2020-08" db="EMBL/GenBank/DDBJ databases">
        <title>Multicomponent nature underlies the extraordinary mechanical properties of spider dragline silk.</title>
        <authorList>
            <person name="Kono N."/>
            <person name="Nakamura H."/>
            <person name="Mori M."/>
            <person name="Yoshida Y."/>
            <person name="Ohtoshi R."/>
            <person name="Malay A.D."/>
            <person name="Moran D.A.P."/>
            <person name="Tomita M."/>
            <person name="Numata K."/>
            <person name="Arakawa K."/>
        </authorList>
    </citation>
    <scope>NUCLEOTIDE SEQUENCE</scope>
</reference>
<name>A0A8X6PZP7_NEPPI</name>
<dbReference type="EMBL" id="BMAW01025894">
    <property type="protein sequence ID" value="GFT94480.1"/>
    <property type="molecule type" value="Genomic_DNA"/>
</dbReference>
<sequence>MTFAEGIRESPAQNRFDCVEDLIALKIYNGGPQRLIGNGSFQVIPGVSQNEGRLLILQDHWQGVSQNEGRLLILQDHWHAGQEVHKTRPPVPQDYKNAESGSPKLPTLLIFILEYIKMIVLPI</sequence>
<gene>
    <name evidence="1" type="ORF">NPIL_23541</name>
</gene>
<proteinExistence type="predicted"/>
<evidence type="ECO:0000313" key="2">
    <source>
        <dbReference type="Proteomes" id="UP000887013"/>
    </source>
</evidence>
<dbReference type="Proteomes" id="UP000887013">
    <property type="component" value="Unassembled WGS sequence"/>
</dbReference>
<protein>
    <submittedName>
        <fullName evidence="1">Uncharacterized protein</fullName>
    </submittedName>
</protein>
<accession>A0A8X6PZP7</accession>
<keyword evidence="2" id="KW-1185">Reference proteome</keyword>
<dbReference type="AlphaFoldDB" id="A0A8X6PZP7"/>
<comment type="caution">
    <text evidence="1">The sequence shown here is derived from an EMBL/GenBank/DDBJ whole genome shotgun (WGS) entry which is preliminary data.</text>
</comment>
<evidence type="ECO:0000313" key="1">
    <source>
        <dbReference type="EMBL" id="GFT94480.1"/>
    </source>
</evidence>
<organism evidence="1 2">
    <name type="scientific">Nephila pilipes</name>
    <name type="common">Giant wood spider</name>
    <name type="synonym">Nephila maculata</name>
    <dbReference type="NCBI Taxonomy" id="299642"/>
    <lineage>
        <taxon>Eukaryota</taxon>
        <taxon>Metazoa</taxon>
        <taxon>Ecdysozoa</taxon>
        <taxon>Arthropoda</taxon>
        <taxon>Chelicerata</taxon>
        <taxon>Arachnida</taxon>
        <taxon>Araneae</taxon>
        <taxon>Araneomorphae</taxon>
        <taxon>Entelegynae</taxon>
        <taxon>Araneoidea</taxon>
        <taxon>Nephilidae</taxon>
        <taxon>Nephila</taxon>
    </lineage>
</organism>